<dbReference type="InterPro" id="IPR046342">
    <property type="entry name" value="CBS_dom_sf"/>
</dbReference>
<evidence type="ECO:0000259" key="18">
    <source>
        <dbReference type="PROSITE" id="PS51371"/>
    </source>
</evidence>
<dbReference type="InterPro" id="IPR000644">
    <property type="entry name" value="CBS_dom"/>
</dbReference>
<feature type="transmembrane region" description="Helical" evidence="14">
    <location>
        <begin position="177"/>
        <end position="199"/>
    </location>
</feature>
<keyword evidence="8 14" id="KW-0378">Hydrolase</keyword>
<evidence type="ECO:0000256" key="2">
    <source>
        <dbReference type="ARBA" id="ARBA00007931"/>
    </source>
</evidence>
<protein>
    <recommendedName>
        <fullName evidence="14">Zinc metalloprotease</fullName>
    </recommendedName>
</protein>
<dbReference type="PIRSF" id="PIRSF006404">
    <property type="entry name" value="UCP006404_Pept_M50_CBS"/>
    <property type="match status" value="1"/>
</dbReference>
<feature type="transmembrane region" description="Helical" evidence="14">
    <location>
        <begin position="12"/>
        <end position="36"/>
    </location>
</feature>
<keyword evidence="10 14" id="KW-1133">Transmembrane helix</keyword>
<evidence type="ECO:0000256" key="9">
    <source>
        <dbReference type="ARBA" id="ARBA00022833"/>
    </source>
</evidence>
<evidence type="ECO:0000256" key="17">
    <source>
        <dbReference type="PROSITE-ProRule" id="PRU00703"/>
    </source>
</evidence>
<name>A0A926WCG5_9NOST</name>
<evidence type="ECO:0000256" key="13">
    <source>
        <dbReference type="ARBA" id="ARBA00023136"/>
    </source>
</evidence>
<dbReference type="GO" id="GO:0006508">
    <property type="term" value="P:proteolysis"/>
    <property type="evidence" value="ECO:0007669"/>
    <property type="project" value="UniProtKB-KW"/>
</dbReference>
<evidence type="ECO:0000256" key="5">
    <source>
        <dbReference type="ARBA" id="ARBA00022692"/>
    </source>
</evidence>
<keyword evidence="6 14" id="KW-0479">Metal-binding</keyword>
<evidence type="ECO:0000256" key="14">
    <source>
        <dbReference type="PIRNR" id="PIRNR006404"/>
    </source>
</evidence>
<evidence type="ECO:0000256" key="11">
    <source>
        <dbReference type="ARBA" id="ARBA00023049"/>
    </source>
</evidence>
<keyword evidence="3 14" id="KW-1003">Cell membrane</keyword>
<dbReference type="Proteomes" id="UP000662185">
    <property type="component" value="Unassembled WGS sequence"/>
</dbReference>
<dbReference type="RefSeq" id="WP_190556099.1">
    <property type="nucleotide sequence ID" value="NZ_JACJQU010000001.1"/>
</dbReference>
<reference evidence="20" key="1">
    <citation type="journal article" date="2020" name="ISME J.">
        <title>Comparative genomics reveals insights into cyanobacterial evolution and habitat adaptation.</title>
        <authorList>
            <person name="Chen M.Y."/>
            <person name="Teng W.K."/>
            <person name="Zhao L."/>
            <person name="Hu C.X."/>
            <person name="Zhou Y.K."/>
            <person name="Han B.P."/>
            <person name="Song L.R."/>
            <person name="Shu W.S."/>
        </authorList>
    </citation>
    <scope>NUCLEOTIDE SEQUENCE [LARGE SCALE GENOMIC DNA]</scope>
    <source>
        <strain evidence="20">FACHB-251</strain>
    </source>
</reference>
<evidence type="ECO:0000256" key="1">
    <source>
        <dbReference type="ARBA" id="ARBA00004651"/>
    </source>
</evidence>
<sequence>MQKNWQIGSLFGIPLFLDPLWFVILALATLNFGVAYQQWGNVTAWSAGLGMALLLFTSVLLHELGHSLVAQSQGIKVNSITLFFFGGIAAIEEESKTPGKAFQVAIAGPAVSIVLFVLLSLGYNVISDTTLLGVMVRDLARINLVVALFNLIPGLPLDGGQVLKAALWKLTGDRFQAVHWAARAGQILGYAAIALGFAIDFFTRELVTGLWIVLLGWFAIRNANSYDSVTTLQETLLKLVAADAMTRDFRVVDANQTLREFADLYLLETSSPQVYFAAADGRYRGLVRVDDLRTTQRSEWETETVQKIVHPLNTIPTVTESTSLVEVITKLENEQLPQITVLSPAGAVAGVIDRGDTVKCLAQKLNLRITEAEIKRIKQEGSFPPGLQLGVIAKSTAN</sequence>
<keyword evidence="5 14" id="KW-0812">Transmembrane</keyword>
<feature type="domain" description="CBS" evidence="18">
    <location>
        <begin position="309"/>
        <end position="367"/>
    </location>
</feature>
<keyword evidence="12 17" id="KW-0129">CBS domain</keyword>
<keyword evidence="20" id="KW-1185">Reference proteome</keyword>
<feature type="binding site" evidence="16">
    <location>
        <position position="66"/>
    </location>
    <ligand>
        <name>Zn(2+)</name>
        <dbReference type="ChEBI" id="CHEBI:29105"/>
        <note>catalytic</note>
    </ligand>
</feature>
<evidence type="ECO:0000256" key="12">
    <source>
        <dbReference type="ARBA" id="ARBA00023122"/>
    </source>
</evidence>
<feature type="transmembrane region" description="Helical" evidence="14">
    <location>
        <begin position="138"/>
        <end position="157"/>
    </location>
</feature>
<feature type="transmembrane region" description="Helical" evidence="14">
    <location>
        <begin position="103"/>
        <end position="126"/>
    </location>
</feature>
<dbReference type="Pfam" id="PF02163">
    <property type="entry name" value="Peptidase_M50"/>
    <property type="match status" value="2"/>
</dbReference>
<feature type="transmembrane region" description="Helical" evidence="14">
    <location>
        <begin position="42"/>
        <end position="62"/>
    </location>
</feature>
<keyword evidence="7" id="KW-0677">Repeat</keyword>
<dbReference type="PANTHER" id="PTHR39188:SF3">
    <property type="entry name" value="STAGE IV SPORULATION PROTEIN FB"/>
    <property type="match status" value="1"/>
</dbReference>
<feature type="transmembrane region" description="Helical" evidence="14">
    <location>
        <begin position="74"/>
        <end position="91"/>
    </location>
</feature>
<dbReference type="Gene3D" id="3.10.580.10">
    <property type="entry name" value="CBS-domain"/>
    <property type="match status" value="1"/>
</dbReference>
<dbReference type="GO" id="GO:0008237">
    <property type="term" value="F:metallopeptidase activity"/>
    <property type="evidence" value="ECO:0007669"/>
    <property type="project" value="UniProtKB-UniRule"/>
</dbReference>
<comment type="subcellular location">
    <subcellularLocation>
        <location evidence="1 14">Cell membrane</location>
        <topology evidence="1 14">Multi-pass membrane protein</topology>
    </subcellularLocation>
</comment>
<keyword evidence="9 14" id="KW-0862">Zinc</keyword>
<feature type="binding site" evidence="16">
    <location>
        <position position="158"/>
    </location>
    <ligand>
        <name>Zn(2+)</name>
        <dbReference type="ChEBI" id="CHEBI:29105"/>
        <note>catalytic</note>
    </ligand>
</feature>
<evidence type="ECO:0000256" key="6">
    <source>
        <dbReference type="ARBA" id="ARBA00022723"/>
    </source>
</evidence>
<dbReference type="InterPro" id="IPR016483">
    <property type="entry name" value="UCP006404_Pept_M50_CBS"/>
</dbReference>
<evidence type="ECO:0000256" key="4">
    <source>
        <dbReference type="ARBA" id="ARBA00022670"/>
    </source>
</evidence>
<dbReference type="CDD" id="cd04639">
    <property type="entry name" value="CBS_pair_peptidase_M50"/>
    <property type="match status" value="1"/>
</dbReference>
<feature type="binding site" evidence="16">
    <location>
        <position position="62"/>
    </location>
    <ligand>
        <name>Zn(2+)</name>
        <dbReference type="ChEBI" id="CHEBI:29105"/>
        <note>catalytic</note>
    </ligand>
</feature>
<accession>A0A926WCG5</accession>
<dbReference type="EMBL" id="JACJQU010000001">
    <property type="protein sequence ID" value="MBD2292035.1"/>
    <property type="molecule type" value="Genomic_DNA"/>
</dbReference>
<feature type="active site" evidence="15">
    <location>
        <position position="63"/>
    </location>
</feature>
<evidence type="ECO:0000256" key="7">
    <source>
        <dbReference type="ARBA" id="ARBA00022737"/>
    </source>
</evidence>
<evidence type="ECO:0000256" key="3">
    <source>
        <dbReference type="ARBA" id="ARBA00022475"/>
    </source>
</evidence>
<comment type="cofactor">
    <cofactor evidence="14 16">
        <name>Zn(2+)</name>
        <dbReference type="ChEBI" id="CHEBI:29105"/>
    </cofactor>
    <text evidence="14 16">Binds 1 zinc ion per subunit.</text>
</comment>
<keyword evidence="13 14" id="KW-0472">Membrane</keyword>
<dbReference type="AlphaFoldDB" id="A0A926WCG5"/>
<evidence type="ECO:0000256" key="8">
    <source>
        <dbReference type="ARBA" id="ARBA00022801"/>
    </source>
</evidence>
<evidence type="ECO:0000256" key="15">
    <source>
        <dbReference type="PIRSR" id="PIRSR006404-1"/>
    </source>
</evidence>
<keyword evidence="11 14" id="KW-0482">Metalloprotease</keyword>
<comment type="caution">
    <text evidence="19">The sequence shown here is derived from an EMBL/GenBank/DDBJ whole genome shotgun (WGS) entry which is preliminary data.</text>
</comment>
<dbReference type="SUPFAM" id="SSF54631">
    <property type="entry name" value="CBS-domain pair"/>
    <property type="match status" value="1"/>
</dbReference>
<proteinExistence type="inferred from homology"/>
<feature type="transmembrane region" description="Helical" evidence="14">
    <location>
        <begin position="206"/>
        <end position="223"/>
    </location>
</feature>
<organism evidence="19 20">
    <name type="scientific">Anabaena sphaerica FACHB-251</name>
    <dbReference type="NCBI Taxonomy" id="2692883"/>
    <lineage>
        <taxon>Bacteria</taxon>
        <taxon>Bacillati</taxon>
        <taxon>Cyanobacteriota</taxon>
        <taxon>Cyanophyceae</taxon>
        <taxon>Nostocales</taxon>
        <taxon>Nostocaceae</taxon>
        <taxon>Anabaena</taxon>
    </lineage>
</organism>
<dbReference type="InterPro" id="IPR008915">
    <property type="entry name" value="Peptidase_M50"/>
</dbReference>
<dbReference type="CDD" id="cd06164">
    <property type="entry name" value="S2P-M50_SpoIVFB_CBS"/>
    <property type="match status" value="1"/>
</dbReference>
<evidence type="ECO:0000313" key="19">
    <source>
        <dbReference type="EMBL" id="MBD2292035.1"/>
    </source>
</evidence>
<dbReference type="PANTHER" id="PTHR39188">
    <property type="entry name" value="MEMBRANE-ASSOCIATED ZINC METALLOPROTEASE M50B"/>
    <property type="match status" value="1"/>
</dbReference>
<evidence type="ECO:0000313" key="20">
    <source>
        <dbReference type="Proteomes" id="UP000662185"/>
    </source>
</evidence>
<dbReference type="Pfam" id="PF00571">
    <property type="entry name" value="CBS"/>
    <property type="match status" value="1"/>
</dbReference>
<keyword evidence="4 14" id="KW-0645">Protease</keyword>
<comment type="similarity">
    <text evidence="2 14">Belongs to the peptidase M50B family.</text>
</comment>
<evidence type="ECO:0000256" key="16">
    <source>
        <dbReference type="PIRSR" id="PIRSR006404-2"/>
    </source>
</evidence>
<gene>
    <name evidence="19" type="ORF">H6G06_00700</name>
</gene>
<dbReference type="PROSITE" id="PS51371">
    <property type="entry name" value="CBS"/>
    <property type="match status" value="1"/>
</dbReference>
<evidence type="ECO:0000256" key="10">
    <source>
        <dbReference type="ARBA" id="ARBA00022989"/>
    </source>
</evidence>
<dbReference type="GO" id="GO:0046872">
    <property type="term" value="F:metal ion binding"/>
    <property type="evidence" value="ECO:0007669"/>
    <property type="project" value="UniProtKB-UniRule"/>
</dbReference>
<dbReference type="GO" id="GO:0005886">
    <property type="term" value="C:plasma membrane"/>
    <property type="evidence" value="ECO:0007669"/>
    <property type="project" value="UniProtKB-SubCell"/>
</dbReference>